<evidence type="ECO:0000256" key="1">
    <source>
        <dbReference type="ARBA" id="ARBA00022729"/>
    </source>
</evidence>
<organism evidence="4 5">
    <name type="scientific">Paenibacillus montaniterrae</name>
    <dbReference type="NCBI Taxonomy" id="429341"/>
    <lineage>
        <taxon>Bacteria</taxon>
        <taxon>Bacillati</taxon>
        <taxon>Bacillota</taxon>
        <taxon>Bacilli</taxon>
        <taxon>Bacillales</taxon>
        <taxon>Paenibacillaceae</taxon>
        <taxon>Paenibacillus</taxon>
    </lineage>
</organism>
<feature type="domain" description="BIG2" evidence="3">
    <location>
        <begin position="214"/>
        <end position="283"/>
    </location>
</feature>
<evidence type="ECO:0000256" key="2">
    <source>
        <dbReference type="SAM" id="SignalP"/>
    </source>
</evidence>
<dbReference type="Gene3D" id="3.20.20.80">
    <property type="entry name" value="Glycosidases"/>
    <property type="match status" value="1"/>
</dbReference>
<reference evidence="4" key="1">
    <citation type="submission" date="2021-03" db="EMBL/GenBank/DDBJ databases">
        <title>Antimicrobial resistance genes in bacteria isolated from Japanese honey, and their potential for conferring macrolide and lincosamide resistance in the American foulbrood pathogen Paenibacillus larvae.</title>
        <authorList>
            <person name="Okamoto M."/>
            <person name="Kumagai M."/>
            <person name="Kanamori H."/>
            <person name="Takamatsu D."/>
        </authorList>
    </citation>
    <scope>NUCLEOTIDE SEQUENCE</scope>
    <source>
        <strain evidence="4">J40TS1</strain>
    </source>
</reference>
<dbReference type="Gene3D" id="2.60.120.260">
    <property type="entry name" value="Galactose-binding domain-like"/>
    <property type="match status" value="1"/>
</dbReference>
<dbReference type="SUPFAM" id="SSF51445">
    <property type="entry name" value="(Trans)glycosidases"/>
    <property type="match status" value="1"/>
</dbReference>
<dbReference type="PANTHER" id="PTHR43405">
    <property type="entry name" value="GLYCOSYL HYDROLASE DIGH"/>
    <property type="match status" value="1"/>
</dbReference>
<dbReference type="Pfam" id="PF02638">
    <property type="entry name" value="GHL10"/>
    <property type="match status" value="1"/>
</dbReference>
<keyword evidence="5" id="KW-1185">Reference proteome</keyword>
<proteinExistence type="predicted"/>
<protein>
    <recommendedName>
        <fullName evidence="3">BIG2 domain-containing protein</fullName>
    </recommendedName>
</protein>
<evidence type="ECO:0000313" key="4">
    <source>
        <dbReference type="EMBL" id="GIP17100.1"/>
    </source>
</evidence>
<dbReference type="Gene3D" id="2.60.40.10">
    <property type="entry name" value="Immunoglobulins"/>
    <property type="match status" value="1"/>
</dbReference>
<dbReference type="PANTHER" id="PTHR43405:SF1">
    <property type="entry name" value="GLYCOSYL HYDROLASE DIGH"/>
    <property type="match status" value="1"/>
</dbReference>
<feature type="signal peptide" evidence="2">
    <location>
        <begin position="1"/>
        <end position="27"/>
    </location>
</feature>
<evidence type="ECO:0000259" key="3">
    <source>
        <dbReference type="SMART" id="SM00635"/>
    </source>
</evidence>
<keyword evidence="1 2" id="KW-0732">Signal</keyword>
<comment type="caution">
    <text evidence="4">The sequence shown here is derived from an EMBL/GenBank/DDBJ whole genome shotgun (WGS) entry which is preliminary data.</text>
</comment>
<sequence>MMQVKRIWLVWLSCMLVAAGLSSVAAAAEAEVSSSTATNVVFEDFEDMSDVYLTKSVASDFAQLSQASMPSPVVHGLSSAKLDYDFTGSSGTSAAYLRFYGANNSPGRTIEGSPSKIGFWVHGAGYRHWIRAQLEDANGNKPVLDFTATTTVIDGWQYVSANVPTNLAAPFKLNYIYYVETSSKTAGTLYFDQISLIYGNSELLELQWSDIRPMQAGETITPMLLAAKHGSKQVDVIALQQAIVSSSNPEVAAVNSEGNLEALAPGETVLSAQYNGRAASYVLTVVDELVEPGAIAIKGPLTLVPSEETELAVYAIFNQHELVDVTAAASIVSSNEEIVRIENGKLRGISYGTATITASFTTNSGAELVTSYELEVKPGELRSIAIKDVFSAIVGGEPITATVYGTYRIEGEKPITEGVTFSIDNPQIAAIDPMTGVITAITPGVTTVRAEVNGQTVQQILVVTNAISAPKHELRGAWISTVENIDWPAKGDTNPASQRADFVALLDELQAAGINAVFAQVRPTADSFFPSEYFPWSHWLTGEQGVAPDDHYDPLAFMIEEAHKRNMEFHAWINPFRISMHNQLDALVETHPARQHPDWVVEYEGKLYFNPGVAEARSYILEAVNEIVEKYDVDGIHMDDYFYPYPSSQVFNDASQYEAYVAGGGTLGLADWRRSNVNMVVSGLYETIKASKPYVKFGISPFGIWKNKASDPTGSATNGLESYSAIYADTRTWIKLGWVDYIAPQIYWHFGYNAAAYDVLVDWWLNEVEQYAQVHDVHLYIGHATYKVGTTFWEHPDQLPAQLRYNQDKQVSGSILFSSNHFLANPLGILDAIKQTYAKPALIPAMPWLGGEAPKQPMLAQTKNVSSGVQLKWKAGNKGEEPRYYAIYRAPGKQAPSTATTEHLLTTVAATAENMQLYIDQTAVAGETYTYAITAVSRLHVESEASKSSTIAVKKVKNEH</sequence>
<evidence type="ECO:0000313" key="5">
    <source>
        <dbReference type="Proteomes" id="UP000683139"/>
    </source>
</evidence>
<name>A0A919YP58_9BACL</name>
<dbReference type="SMART" id="SM00635">
    <property type="entry name" value="BID_2"/>
    <property type="match status" value="3"/>
</dbReference>
<dbReference type="RefSeq" id="WP_213515992.1">
    <property type="nucleotide sequence ID" value="NZ_BOSE01000004.1"/>
</dbReference>
<dbReference type="InterPro" id="IPR013783">
    <property type="entry name" value="Ig-like_fold"/>
</dbReference>
<accession>A0A919YP58</accession>
<dbReference type="Proteomes" id="UP000683139">
    <property type="component" value="Unassembled WGS sequence"/>
</dbReference>
<feature type="domain" description="BIG2" evidence="3">
    <location>
        <begin position="291"/>
        <end position="370"/>
    </location>
</feature>
<dbReference type="InterPro" id="IPR052177">
    <property type="entry name" value="Divisome_Glycosyl_Hydrolase"/>
</dbReference>
<feature type="chain" id="PRO_5036770734" description="BIG2 domain-containing protein" evidence="2">
    <location>
        <begin position="28"/>
        <end position="960"/>
    </location>
</feature>
<dbReference type="InterPro" id="IPR003790">
    <property type="entry name" value="GHL10"/>
</dbReference>
<dbReference type="Gene3D" id="2.60.40.1080">
    <property type="match status" value="3"/>
</dbReference>
<dbReference type="AlphaFoldDB" id="A0A919YP58"/>
<dbReference type="EMBL" id="BOSE01000004">
    <property type="protein sequence ID" value="GIP17100.1"/>
    <property type="molecule type" value="Genomic_DNA"/>
</dbReference>
<gene>
    <name evidence="4" type="ORF">J40TS1_27420</name>
</gene>
<dbReference type="InterPro" id="IPR003343">
    <property type="entry name" value="Big_2"/>
</dbReference>
<dbReference type="InterPro" id="IPR017853">
    <property type="entry name" value="GH"/>
</dbReference>
<feature type="domain" description="BIG2" evidence="3">
    <location>
        <begin position="380"/>
        <end position="462"/>
    </location>
</feature>